<keyword evidence="7" id="KW-0325">Glycoprotein</keyword>
<dbReference type="InterPro" id="IPR001563">
    <property type="entry name" value="Peptidase_S10"/>
</dbReference>
<comment type="similarity">
    <text evidence="1 8">Belongs to the peptidase S10 family.</text>
</comment>
<feature type="transmembrane region" description="Helical" evidence="9">
    <location>
        <begin position="12"/>
        <end position="35"/>
    </location>
</feature>
<dbReference type="PRINTS" id="PR00724">
    <property type="entry name" value="CRBOXYPTASEC"/>
</dbReference>
<evidence type="ECO:0000256" key="5">
    <source>
        <dbReference type="ARBA" id="ARBA00022801"/>
    </source>
</evidence>
<evidence type="ECO:0000256" key="2">
    <source>
        <dbReference type="ARBA" id="ARBA00022645"/>
    </source>
</evidence>
<proteinExistence type="inferred from homology"/>
<keyword evidence="6" id="KW-1015">Disulfide bond</keyword>
<dbReference type="PROSITE" id="PS00560">
    <property type="entry name" value="CARBOXYPEPT_SER_HIS"/>
    <property type="match status" value="1"/>
</dbReference>
<dbReference type="Gene3D" id="3.40.50.11320">
    <property type="match status" value="1"/>
</dbReference>
<dbReference type="EMBL" id="GCHU01008350">
    <property type="protein sequence ID" value="JAG88348.1"/>
    <property type="molecule type" value="Transcribed_RNA"/>
</dbReference>
<keyword evidence="2 8" id="KW-0121">Carboxypeptidase</keyword>
<keyword evidence="5 8" id="KW-0378">Hydrolase</keyword>
<dbReference type="PANTHER" id="PTHR11802:SF280">
    <property type="entry name" value="SERINE CARBOXYPEPTIDASE-LIKE 35"/>
    <property type="match status" value="1"/>
</dbReference>
<dbReference type="FunFam" id="3.40.50.1820:FF:000013">
    <property type="entry name" value="Carboxypeptidase"/>
    <property type="match status" value="1"/>
</dbReference>
<evidence type="ECO:0000256" key="9">
    <source>
        <dbReference type="SAM" id="Phobius"/>
    </source>
</evidence>
<evidence type="ECO:0000256" key="7">
    <source>
        <dbReference type="ARBA" id="ARBA00023180"/>
    </source>
</evidence>
<dbReference type="SUPFAM" id="SSF53474">
    <property type="entry name" value="alpha/beta-Hydrolases"/>
    <property type="match status" value="1"/>
</dbReference>
<evidence type="ECO:0000256" key="4">
    <source>
        <dbReference type="ARBA" id="ARBA00022729"/>
    </source>
</evidence>
<keyword evidence="3 8" id="KW-0645">Protease</keyword>
<dbReference type="EC" id="3.4.16.-" evidence="8"/>
<accession>A0A0C9S994</accession>
<reference evidence="10" key="1">
    <citation type="submission" date="2015-02" db="EMBL/GenBank/DDBJ databases">
        <title>A transcriptome of Wollemia nobilis - a relic of Gondwana.</title>
        <authorList>
            <person name="Chia J.Y."/>
            <person name="Leong Y.S."/>
            <person name="Abdul Karim S."/>
            <person name="Wan Azmi N."/>
            <person name="Hercus R."/>
            <person name="Croft L."/>
        </authorList>
    </citation>
    <scope>NUCLEOTIDE SEQUENCE</scope>
    <source>
        <strain evidence="10">MaeBrown</strain>
        <tissue evidence="10">Leaf</tissue>
    </source>
</reference>
<dbReference type="MEROPS" id="S10.A34"/>
<dbReference type="AlphaFoldDB" id="A0A0C9S994"/>
<keyword evidence="9" id="KW-0812">Transmembrane</keyword>
<dbReference type="GO" id="GO:0004185">
    <property type="term" value="F:serine-type carboxypeptidase activity"/>
    <property type="evidence" value="ECO:0007669"/>
    <property type="project" value="UniProtKB-UniRule"/>
</dbReference>
<dbReference type="GO" id="GO:0006508">
    <property type="term" value="P:proteolysis"/>
    <property type="evidence" value="ECO:0007669"/>
    <property type="project" value="UniProtKB-KW"/>
</dbReference>
<evidence type="ECO:0000256" key="8">
    <source>
        <dbReference type="RuleBase" id="RU361156"/>
    </source>
</evidence>
<keyword evidence="9" id="KW-0472">Membrane</keyword>
<evidence type="ECO:0000256" key="6">
    <source>
        <dbReference type="ARBA" id="ARBA00023157"/>
    </source>
</evidence>
<dbReference type="Gene3D" id="6.10.250.940">
    <property type="match status" value="1"/>
</dbReference>
<dbReference type="InterPro" id="IPR033124">
    <property type="entry name" value="Ser_caboxypep_his_AS"/>
</dbReference>
<sequence>MLRVTTFTLCSLYSSMAAAALSGFSCGVWILVWALQISKGNGMSKEALADRVVNLPGQPPVGFNHYAGYVTVNEKHGKALFYWFFEAATNPAQKPLVLWLNGGPGCSSVGYGASMELGPFQVQNKTSSLRLNRYSWNKAANVLFLEAPVGVGFSYTNTSSDLKELGDKITAEDSYKFLINWFQRFPEYKSREFYIAGESYAGHYVPQLAEVIYDRNNGTSQNKVINLKGIMVGNAVLDDKNDNKGMIEYAWSHAIISDQDYDSLKTCDFDSENQTSCDSAFRNFIDMYSDIDIYSLYTPVCVDRLDKSLRRLVADRKSLSIHNLWRELPSGYDPCLEDHAETYFNREDVQRALHANTTKISYSWRLCSDVISWKDSPPSVLHIFRKLINGGLRVWVYSGDTDGRVPVTSTRYSLNALGLKIKDEWRAWFCGNQVGGWSIGYEGLTFLTVRGAGHQVPIFTPKRALSVIRHFLSGRPLPITRSAS</sequence>
<dbReference type="PROSITE" id="PS00131">
    <property type="entry name" value="CARBOXYPEPT_SER_SER"/>
    <property type="match status" value="1"/>
</dbReference>
<dbReference type="PANTHER" id="PTHR11802">
    <property type="entry name" value="SERINE PROTEASE FAMILY S10 SERINE CARBOXYPEPTIDASE"/>
    <property type="match status" value="1"/>
</dbReference>
<evidence type="ECO:0000256" key="3">
    <source>
        <dbReference type="ARBA" id="ARBA00022670"/>
    </source>
</evidence>
<dbReference type="GO" id="GO:0005773">
    <property type="term" value="C:vacuole"/>
    <property type="evidence" value="ECO:0007669"/>
    <property type="project" value="TreeGrafter"/>
</dbReference>
<evidence type="ECO:0000256" key="1">
    <source>
        <dbReference type="ARBA" id="ARBA00009431"/>
    </source>
</evidence>
<dbReference type="InterPro" id="IPR018202">
    <property type="entry name" value="Ser_caboxypep_ser_AS"/>
</dbReference>
<dbReference type="FunFam" id="3.40.50.11320:FF:000001">
    <property type="entry name" value="Carboxypeptidase"/>
    <property type="match status" value="1"/>
</dbReference>
<dbReference type="Gene3D" id="3.40.50.1820">
    <property type="entry name" value="alpha/beta hydrolase"/>
    <property type="match status" value="1"/>
</dbReference>
<dbReference type="InterPro" id="IPR029058">
    <property type="entry name" value="AB_hydrolase_fold"/>
</dbReference>
<evidence type="ECO:0000313" key="10">
    <source>
        <dbReference type="EMBL" id="JAG88348.1"/>
    </source>
</evidence>
<dbReference type="Pfam" id="PF00450">
    <property type="entry name" value="Peptidase_S10"/>
    <property type="match status" value="1"/>
</dbReference>
<name>A0A0C9S994_9CONI</name>
<dbReference type="PROSITE" id="PS51257">
    <property type="entry name" value="PROKAR_LIPOPROTEIN"/>
    <property type="match status" value="1"/>
</dbReference>
<keyword evidence="4" id="KW-0732">Signal</keyword>
<protein>
    <recommendedName>
        <fullName evidence="8">Carboxypeptidase</fullName>
        <ecNumber evidence="8">3.4.16.-</ecNumber>
    </recommendedName>
</protein>
<keyword evidence="9" id="KW-1133">Transmembrane helix</keyword>
<organism evidence="10">
    <name type="scientific">Wollemia nobilis</name>
    <dbReference type="NCBI Taxonomy" id="56998"/>
    <lineage>
        <taxon>Eukaryota</taxon>
        <taxon>Viridiplantae</taxon>
        <taxon>Streptophyta</taxon>
        <taxon>Embryophyta</taxon>
        <taxon>Tracheophyta</taxon>
        <taxon>Spermatophyta</taxon>
        <taxon>Pinopsida</taxon>
        <taxon>Pinidae</taxon>
        <taxon>Conifers II</taxon>
        <taxon>Araucariales</taxon>
        <taxon>Araucariaceae</taxon>
        <taxon>Wollemia</taxon>
    </lineage>
</organism>